<dbReference type="SUPFAM" id="SSF55729">
    <property type="entry name" value="Acyl-CoA N-acyltransferases (Nat)"/>
    <property type="match status" value="1"/>
</dbReference>
<dbReference type="InterPro" id="IPR039143">
    <property type="entry name" value="GNPNAT1-like"/>
</dbReference>
<keyword evidence="2" id="KW-1185">Reference proteome</keyword>
<evidence type="ECO:0000259" key="1">
    <source>
        <dbReference type="PROSITE" id="PS51186"/>
    </source>
</evidence>
<evidence type="ECO:0000313" key="3">
    <source>
        <dbReference type="RefSeq" id="WP_028311340.1"/>
    </source>
</evidence>
<dbReference type="PANTHER" id="PTHR13355">
    <property type="entry name" value="GLUCOSAMINE 6-PHOSPHATE N-ACETYLTRANSFERASE"/>
    <property type="match status" value="1"/>
</dbReference>
<dbReference type="Gene3D" id="3.40.630.30">
    <property type="match status" value="1"/>
</dbReference>
<reference evidence="3" key="2">
    <citation type="journal article" date="2005" name="Arch. Biochem. Biophys.">
        <title>Structure and functions of the GNAT superfamily of acetyltransferases.</title>
        <authorList>
            <person name="Vetting M.W."/>
            <person name="S de Carvalho L.P."/>
            <person name="Yu M."/>
            <person name="Hegde S.S."/>
            <person name="Magnet S."/>
            <person name="Roderick S.L."/>
            <person name="Blanchard J.S."/>
        </authorList>
    </citation>
    <scope>NUCLEOTIDE SEQUENCE</scope>
</reference>
<accession>A0A8B6X4H5</accession>
<dbReference type="InterPro" id="IPR016181">
    <property type="entry name" value="Acyl_CoA_acyltransferase"/>
</dbReference>
<dbReference type="OrthoDB" id="9796171at2"/>
<dbReference type="Pfam" id="PF13673">
    <property type="entry name" value="Acetyltransf_10"/>
    <property type="match status" value="1"/>
</dbReference>
<proteinExistence type="predicted"/>
<dbReference type="Proteomes" id="UP000675920">
    <property type="component" value="Unplaced"/>
</dbReference>
<dbReference type="PROSITE" id="PS51186">
    <property type="entry name" value="GNAT"/>
    <property type="match status" value="1"/>
</dbReference>
<dbReference type="PANTHER" id="PTHR13355:SF11">
    <property type="entry name" value="GLUCOSAMINE 6-PHOSPHATE N-ACETYLTRANSFERASE"/>
    <property type="match status" value="1"/>
</dbReference>
<name>A0A8B6X4H5_9BURK</name>
<reference evidence="3" key="3">
    <citation type="journal article" date="2016" name="Biochemistry">
        <title>Bacterial GCN5-Related N-Acetyltransferases: From Resistance to Regulation.</title>
        <authorList>
            <person name="Favrot L."/>
            <person name="Blanchard J.S."/>
            <person name="Vergnolle O."/>
        </authorList>
    </citation>
    <scope>NUCLEOTIDE SEQUENCE</scope>
</reference>
<dbReference type="AlphaFoldDB" id="A0A8B6X4H5"/>
<protein>
    <submittedName>
        <fullName evidence="3">GNAT family N-acetyltransferase</fullName>
        <ecNumber evidence="3">2.3.-.-</ecNumber>
    </submittedName>
</protein>
<dbReference type="EC" id="2.3.-.-" evidence="3"/>
<dbReference type="RefSeq" id="WP_028311340.1">
    <property type="nucleotide sequence ID" value="NZ_AXWS01000008.1"/>
</dbReference>
<reference evidence="3" key="1">
    <citation type="journal article" date="2000" name="Annu. Rev. Biophys. Biomol. Struct.">
        <title>GCN5-related N-acetyltransferases: a structural overview.</title>
        <authorList>
            <person name="Dyda F."/>
            <person name="Klein D.C."/>
            <person name="Hickman A.B."/>
        </authorList>
    </citation>
    <scope>NUCLEOTIDE SEQUENCE</scope>
</reference>
<dbReference type="InterPro" id="IPR000182">
    <property type="entry name" value="GNAT_dom"/>
</dbReference>
<dbReference type="GO" id="GO:0004343">
    <property type="term" value="F:glucosamine 6-phosphate N-acetyltransferase activity"/>
    <property type="evidence" value="ECO:0007669"/>
    <property type="project" value="TreeGrafter"/>
</dbReference>
<reference evidence="3" key="5">
    <citation type="submission" date="2025-08" db="UniProtKB">
        <authorList>
            <consortium name="RefSeq"/>
        </authorList>
    </citation>
    <scope>IDENTIFICATION</scope>
</reference>
<dbReference type="CDD" id="cd04301">
    <property type="entry name" value="NAT_SF"/>
    <property type="match status" value="1"/>
</dbReference>
<dbReference type="Pfam" id="PF13444">
    <property type="entry name" value="Acetyltransf_5"/>
    <property type="match status" value="1"/>
</dbReference>
<sequence length="146" mass="15916">MTTPTIELGPWQKLRADALAIRYRVFVDEQGVPAHMELDKMDALCLHALARDAEGRALATARLLPPVDGVGTIGRMAVEADQRGQGTGRAVLLAMIEAARARGDHAVELHAQITARGFYERAGFSVQGDEYDEAGLPHITMRRVLD</sequence>
<organism evidence="2 3">
    <name type="scientific">Derxia gummosa DSM 723</name>
    <dbReference type="NCBI Taxonomy" id="1121388"/>
    <lineage>
        <taxon>Bacteria</taxon>
        <taxon>Pseudomonadati</taxon>
        <taxon>Pseudomonadota</taxon>
        <taxon>Betaproteobacteria</taxon>
        <taxon>Burkholderiales</taxon>
        <taxon>Alcaligenaceae</taxon>
        <taxon>Derxia</taxon>
    </lineage>
</organism>
<evidence type="ECO:0000313" key="2">
    <source>
        <dbReference type="Proteomes" id="UP000675920"/>
    </source>
</evidence>
<feature type="domain" description="N-acetyltransferase" evidence="1">
    <location>
        <begin position="6"/>
        <end position="146"/>
    </location>
</feature>
<reference evidence="3" key="4">
    <citation type="journal article" date="2016" name="Int. J. Mol. Sci.">
        <title>Structure and Functional Diversity of GCN5-Related N-Acetyltransferases (GNAT).</title>
        <authorList>
            <person name="Salah Ud-Din A.I."/>
            <person name="Tikhomirova A."/>
            <person name="Roujeinikova A."/>
        </authorList>
    </citation>
    <scope>NUCLEOTIDE SEQUENCE</scope>
</reference>